<sequence length="71" mass="8065">MDFLFLHSEFLACLFLQRGQLPPGLPDRASYQLLDQRKAGASLHIGFHACTSAHFILQVYPLLFGLEYRQG</sequence>
<evidence type="ECO:0000313" key="2">
    <source>
        <dbReference type="Proteomes" id="UP001434883"/>
    </source>
</evidence>
<proteinExistence type="predicted"/>
<keyword evidence="2" id="KW-1185">Reference proteome</keyword>
<name>A0ABV0RJI5_9TELE</name>
<gene>
    <name evidence="1" type="ORF">XENOCAPTIV_023994</name>
</gene>
<dbReference type="Proteomes" id="UP001434883">
    <property type="component" value="Unassembled WGS sequence"/>
</dbReference>
<accession>A0ABV0RJI5</accession>
<reference evidence="1 2" key="1">
    <citation type="submission" date="2021-06" db="EMBL/GenBank/DDBJ databases">
        <authorList>
            <person name="Palmer J.M."/>
        </authorList>
    </citation>
    <scope>NUCLEOTIDE SEQUENCE [LARGE SCALE GENOMIC DNA]</scope>
    <source>
        <strain evidence="1 2">XC_2019</strain>
        <tissue evidence="1">Muscle</tissue>
    </source>
</reference>
<evidence type="ECO:0000313" key="1">
    <source>
        <dbReference type="EMBL" id="MEQ2208330.1"/>
    </source>
</evidence>
<feature type="non-terminal residue" evidence="1">
    <location>
        <position position="71"/>
    </location>
</feature>
<organism evidence="1 2">
    <name type="scientific">Xenoophorus captivus</name>
    <dbReference type="NCBI Taxonomy" id="1517983"/>
    <lineage>
        <taxon>Eukaryota</taxon>
        <taxon>Metazoa</taxon>
        <taxon>Chordata</taxon>
        <taxon>Craniata</taxon>
        <taxon>Vertebrata</taxon>
        <taxon>Euteleostomi</taxon>
        <taxon>Actinopterygii</taxon>
        <taxon>Neopterygii</taxon>
        <taxon>Teleostei</taxon>
        <taxon>Neoteleostei</taxon>
        <taxon>Acanthomorphata</taxon>
        <taxon>Ovalentaria</taxon>
        <taxon>Atherinomorphae</taxon>
        <taxon>Cyprinodontiformes</taxon>
        <taxon>Goodeidae</taxon>
        <taxon>Xenoophorus</taxon>
    </lineage>
</organism>
<protein>
    <submittedName>
        <fullName evidence="1">Uncharacterized protein</fullName>
    </submittedName>
</protein>
<comment type="caution">
    <text evidence="1">The sequence shown here is derived from an EMBL/GenBank/DDBJ whole genome shotgun (WGS) entry which is preliminary data.</text>
</comment>
<dbReference type="EMBL" id="JAHRIN010050468">
    <property type="protein sequence ID" value="MEQ2208330.1"/>
    <property type="molecule type" value="Genomic_DNA"/>
</dbReference>